<reference evidence="1 2" key="1">
    <citation type="journal article" date="2016" name="Nat. Commun.">
        <title>Thousands of microbial genomes shed light on interconnected biogeochemical processes in an aquifer system.</title>
        <authorList>
            <person name="Anantharaman K."/>
            <person name="Brown C.T."/>
            <person name="Hug L.A."/>
            <person name="Sharon I."/>
            <person name="Castelle C.J."/>
            <person name="Probst A.J."/>
            <person name="Thomas B.C."/>
            <person name="Singh A."/>
            <person name="Wilkins M.J."/>
            <person name="Karaoz U."/>
            <person name="Brodie E.L."/>
            <person name="Williams K.H."/>
            <person name="Hubbard S.S."/>
            <person name="Banfield J.F."/>
        </authorList>
    </citation>
    <scope>NUCLEOTIDE SEQUENCE [LARGE SCALE GENOMIC DNA]</scope>
</reference>
<evidence type="ECO:0000313" key="1">
    <source>
        <dbReference type="EMBL" id="OGB73488.1"/>
    </source>
</evidence>
<accession>A0A1F4NQC7</accession>
<comment type="caution">
    <text evidence="1">The sequence shown here is derived from an EMBL/GenBank/DDBJ whole genome shotgun (WGS) entry which is preliminary data.</text>
</comment>
<organism evidence="1 2">
    <name type="scientific">candidate division Kazan bacterium RIFCSPLOWO2_01_FULL_45_19</name>
    <dbReference type="NCBI Taxonomy" id="1798538"/>
    <lineage>
        <taxon>Bacteria</taxon>
        <taxon>Bacteria division Kazan-3B-28</taxon>
    </lineage>
</organism>
<proteinExistence type="predicted"/>
<gene>
    <name evidence="1" type="ORF">A3K51_01350</name>
</gene>
<protein>
    <submittedName>
        <fullName evidence="1">Uncharacterized protein</fullName>
    </submittedName>
</protein>
<evidence type="ECO:0000313" key="2">
    <source>
        <dbReference type="Proteomes" id="UP000178085"/>
    </source>
</evidence>
<dbReference type="EMBL" id="METD01000001">
    <property type="protein sequence ID" value="OGB73488.1"/>
    <property type="molecule type" value="Genomic_DNA"/>
</dbReference>
<dbReference type="Proteomes" id="UP000178085">
    <property type="component" value="Unassembled WGS sequence"/>
</dbReference>
<dbReference type="AlphaFoldDB" id="A0A1F4NQC7"/>
<name>A0A1F4NQC7_UNCK3</name>
<sequence length="83" mass="9557">MSEENEKNEPRFGCAQFFRDKDKGIREQIELPKAEFDQLCTDKQFVEGPFLDSFGDGPHDIYNPHRQAFGVLQDGRAVYCEAV</sequence>